<dbReference type="InterPro" id="IPR007110">
    <property type="entry name" value="Ig-like_dom"/>
</dbReference>
<feature type="non-terminal residue" evidence="3">
    <location>
        <position position="1"/>
    </location>
</feature>
<dbReference type="GO" id="GO:0050808">
    <property type="term" value="P:synapse organization"/>
    <property type="evidence" value="ECO:0007669"/>
    <property type="project" value="TreeGrafter"/>
</dbReference>
<reference evidence="3 4" key="1">
    <citation type="submission" date="2019-01" db="EMBL/GenBank/DDBJ databases">
        <title>A draft genome assembly of the solar-powered sea slug Elysia chlorotica.</title>
        <authorList>
            <person name="Cai H."/>
            <person name="Li Q."/>
            <person name="Fang X."/>
            <person name="Li J."/>
            <person name="Curtis N.E."/>
            <person name="Altenburger A."/>
            <person name="Shibata T."/>
            <person name="Feng M."/>
            <person name="Maeda T."/>
            <person name="Schwartz J.A."/>
            <person name="Shigenobu S."/>
            <person name="Lundholm N."/>
            <person name="Nishiyama T."/>
            <person name="Yang H."/>
            <person name="Hasebe M."/>
            <person name="Li S."/>
            <person name="Pierce S.K."/>
            <person name="Wang J."/>
        </authorList>
    </citation>
    <scope>NUCLEOTIDE SEQUENCE [LARGE SCALE GENOMIC DNA]</scope>
    <source>
        <strain evidence="3">EC2010</strain>
        <tissue evidence="3">Whole organism of an adult</tissue>
    </source>
</reference>
<dbReference type="SUPFAM" id="SSF48726">
    <property type="entry name" value="Immunoglobulin"/>
    <property type="match status" value="2"/>
</dbReference>
<feature type="compositionally biased region" description="Polar residues" evidence="1">
    <location>
        <begin position="178"/>
        <end position="195"/>
    </location>
</feature>
<feature type="region of interest" description="Disordered" evidence="1">
    <location>
        <begin position="176"/>
        <end position="195"/>
    </location>
</feature>
<name>A0A3S0ZS55_ELYCH</name>
<dbReference type="Pfam" id="PF13927">
    <property type="entry name" value="Ig_3"/>
    <property type="match status" value="1"/>
</dbReference>
<dbReference type="InterPro" id="IPR037448">
    <property type="entry name" value="Zig-8"/>
</dbReference>
<feature type="region of interest" description="Disordered" evidence="1">
    <location>
        <begin position="1"/>
        <end position="23"/>
    </location>
</feature>
<protein>
    <recommendedName>
        <fullName evidence="2">Ig-like domain-containing protein</fullName>
    </recommendedName>
</protein>
<evidence type="ECO:0000313" key="3">
    <source>
        <dbReference type="EMBL" id="RUS73966.1"/>
    </source>
</evidence>
<evidence type="ECO:0000259" key="2">
    <source>
        <dbReference type="PROSITE" id="PS50835"/>
    </source>
</evidence>
<evidence type="ECO:0000256" key="1">
    <source>
        <dbReference type="SAM" id="MobiDB-lite"/>
    </source>
</evidence>
<organism evidence="3 4">
    <name type="scientific">Elysia chlorotica</name>
    <name type="common">Eastern emerald elysia</name>
    <name type="synonym">Sea slug</name>
    <dbReference type="NCBI Taxonomy" id="188477"/>
    <lineage>
        <taxon>Eukaryota</taxon>
        <taxon>Metazoa</taxon>
        <taxon>Spiralia</taxon>
        <taxon>Lophotrochozoa</taxon>
        <taxon>Mollusca</taxon>
        <taxon>Gastropoda</taxon>
        <taxon>Heterobranchia</taxon>
        <taxon>Euthyneura</taxon>
        <taxon>Panpulmonata</taxon>
        <taxon>Sacoglossa</taxon>
        <taxon>Placobranchoidea</taxon>
        <taxon>Plakobranchidae</taxon>
        <taxon>Elysia</taxon>
    </lineage>
</organism>
<keyword evidence="4" id="KW-1185">Reference proteome</keyword>
<dbReference type="EMBL" id="RQTK01000881">
    <property type="protein sequence ID" value="RUS73966.1"/>
    <property type="molecule type" value="Genomic_DNA"/>
</dbReference>
<comment type="caution">
    <text evidence="3">The sequence shown here is derived from an EMBL/GenBank/DDBJ whole genome shotgun (WGS) entry which is preliminary data.</text>
</comment>
<gene>
    <name evidence="3" type="ORF">EGW08_018281</name>
</gene>
<dbReference type="Gene3D" id="2.60.40.10">
    <property type="entry name" value="Immunoglobulins"/>
    <property type="match status" value="2"/>
</dbReference>
<proteinExistence type="predicted"/>
<dbReference type="InterPro" id="IPR036179">
    <property type="entry name" value="Ig-like_dom_sf"/>
</dbReference>
<dbReference type="InterPro" id="IPR013783">
    <property type="entry name" value="Ig-like_fold"/>
</dbReference>
<accession>A0A3S0ZS55</accession>
<dbReference type="GO" id="GO:0032589">
    <property type="term" value="C:neuron projection membrane"/>
    <property type="evidence" value="ECO:0007669"/>
    <property type="project" value="TreeGrafter"/>
</dbReference>
<dbReference type="OrthoDB" id="190835at2759"/>
<dbReference type="PANTHER" id="PTHR23279">
    <property type="entry name" value="DEFECTIVE PROBOSCIS EXTENSION RESPONSE DPR -RELATED"/>
    <property type="match status" value="1"/>
</dbReference>
<dbReference type="PROSITE" id="PS50835">
    <property type="entry name" value="IG_LIKE"/>
    <property type="match status" value="1"/>
</dbReference>
<dbReference type="AlphaFoldDB" id="A0A3S0ZS55"/>
<dbReference type="Proteomes" id="UP000271974">
    <property type="component" value="Unassembled WGS sequence"/>
</dbReference>
<dbReference type="PANTHER" id="PTHR23279:SF36">
    <property type="entry name" value="DEFECTIVE PROBOSCIS EXTENSION RESPONSE 9, ISOFORM A"/>
    <property type="match status" value="1"/>
</dbReference>
<evidence type="ECO:0000313" key="4">
    <source>
        <dbReference type="Proteomes" id="UP000271974"/>
    </source>
</evidence>
<feature type="domain" description="Ig-like" evidence="2">
    <location>
        <begin position="65"/>
        <end position="163"/>
    </location>
</feature>
<sequence>GQRAFSLHGPGRVDPGRASLGPASESHWDLRIRNVALDDEGQYLCQINANKKSVRTVQLQITEKPPYNPVITIEGKKFVESAHTAYIRCNATEGNRFPEDIDWFKNGDKIDSMSYPNIVITKYRSETTLTLVSEIAIMRASARDSGTYICRSSEELIASLDVNVLVADKSNVKRGHFSNGTTHSDTQTGTDEFIGNSSPNRRSGNLFYFFVVWILCLICQSNRMVS</sequence>